<gene>
    <name evidence="2" type="ORF">E4U43_008355</name>
</gene>
<dbReference type="AlphaFoldDB" id="A0A9P7NB14"/>
<feature type="region of interest" description="Disordered" evidence="1">
    <location>
        <begin position="1"/>
        <end position="28"/>
    </location>
</feature>
<comment type="caution">
    <text evidence="2">The sequence shown here is derived from an EMBL/GenBank/DDBJ whole genome shotgun (WGS) entry which is preliminary data.</text>
</comment>
<dbReference type="OrthoDB" id="5420777at2759"/>
<proteinExistence type="predicted"/>
<evidence type="ECO:0000313" key="2">
    <source>
        <dbReference type="EMBL" id="KAG6011380.1"/>
    </source>
</evidence>
<keyword evidence="3" id="KW-1185">Reference proteome</keyword>
<name>A0A9P7NB14_9HYPO</name>
<protein>
    <submittedName>
        <fullName evidence="2">Uncharacterized protein</fullName>
    </submittedName>
</protein>
<accession>A0A9P7NB14</accession>
<sequence length="414" mass="43238">MPSKKKGFKSNSTAVGYTLGSGDMPDPTRVNLWMPTPRPRPTITFITTAKNPRVVFLPDDPSWSPPDPYPDPVIHKTAGGAIADPPAAETTTTDANLERRPTFRIKAWGNQVVIDKQTFSAGPGTEVVAVDGGLFTIYPNAVVGEGGMITKPPPVPTELSVPTPECGMVGGLNVVLSGSRLIIDGVAMKIPLYTTTTMISGQTVVISPNSITGGTDVFRFGLTQPPPEPEIVVDGGEMLTAIGKNVVVLHETTITYGPGIPPLTEVVNDDTITIGPAGVVVHGVTLGGPAAGVNETRLDIVGGATIIRVAPDILVINGRVFTLGLDTPLTTTEIGGQLFTIGPYGVAVSTTNMTLPFGPAVVGIIVPSGTWLSHFPKETNPIKEDKDSSSPTHQWSMSRSGIAVSIAIGVLIFV</sequence>
<organism evidence="2 3">
    <name type="scientific">Claviceps pusilla</name>
    <dbReference type="NCBI Taxonomy" id="123648"/>
    <lineage>
        <taxon>Eukaryota</taxon>
        <taxon>Fungi</taxon>
        <taxon>Dikarya</taxon>
        <taxon>Ascomycota</taxon>
        <taxon>Pezizomycotina</taxon>
        <taxon>Sordariomycetes</taxon>
        <taxon>Hypocreomycetidae</taxon>
        <taxon>Hypocreales</taxon>
        <taxon>Clavicipitaceae</taxon>
        <taxon>Claviceps</taxon>
    </lineage>
</organism>
<reference evidence="2" key="1">
    <citation type="journal article" date="2020" name="bioRxiv">
        <title>Whole genome comparisons of ergot fungi reveals the divergence and evolution of species within the genus Claviceps are the result of varying mechanisms driving genome evolution and host range expansion.</title>
        <authorList>
            <person name="Wyka S.A."/>
            <person name="Mondo S.J."/>
            <person name="Liu M."/>
            <person name="Dettman J."/>
            <person name="Nalam V."/>
            <person name="Broders K.D."/>
        </authorList>
    </citation>
    <scope>NUCLEOTIDE SEQUENCE</scope>
    <source>
        <strain evidence="2">CCC 602</strain>
    </source>
</reference>
<evidence type="ECO:0000313" key="3">
    <source>
        <dbReference type="Proteomes" id="UP000748025"/>
    </source>
</evidence>
<dbReference type="Proteomes" id="UP000748025">
    <property type="component" value="Unassembled WGS sequence"/>
</dbReference>
<evidence type="ECO:0000256" key="1">
    <source>
        <dbReference type="SAM" id="MobiDB-lite"/>
    </source>
</evidence>
<dbReference type="EMBL" id="SRPW01000890">
    <property type="protein sequence ID" value="KAG6011380.1"/>
    <property type="molecule type" value="Genomic_DNA"/>
</dbReference>